<dbReference type="PANTHER" id="PTHR23050">
    <property type="entry name" value="CALCIUM BINDING PROTEIN"/>
    <property type="match status" value="1"/>
</dbReference>
<dbReference type="GO" id="GO:0005509">
    <property type="term" value="F:calcium ion binding"/>
    <property type="evidence" value="ECO:0007669"/>
    <property type="project" value="InterPro"/>
</dbReference>
<name>A0A5J4VYI4_9EUKA</name>
<dbReference type="EMBL" id="SNRW01002916">
    <property type="protein sequence ID" value="KAA6391323.1"/>
    <property type="molecule type" value="Genomic_DNA"/>
</dbReference>
<gene>
    <name evidence="5" type="ORF">EZS28_013150</name>
    <name evidence="4" type="ORF">EZS28_016880</name>
</gene>
<dbReference type="PROSITE" id="PS50222">
    <property type="entry name" value="EF_HAND_2"/>
    <property type="match status" value="2"/>
</dbReference>
<reference evidence="4 6" key="1">
    <citation type="submission" date="2019-03" db="EMBL/GenBank/DDBJ databases">
        <title>Single cell metagenomics reveals metabolic interactions within the superorganism composed of flagellate Streblomastix strix and complex community of Bacteroidetes bacteria on its surface.</title>
        <authorList>
            <person name="Treitli S.C."/>
            <person name="Kolisko M."/>
            <person name="Husnik F."/>
            <person name="Keeling P."/>
            <person name="Hampl V."/>
        </authorList>
    </citation>
    <scope>NUCLEOTIDE SEQUENCE [LARGE SCALE GENOMIC DNA]</scope>
    <source>
        <strain evidence="4">ST1C</strain>
    </source>
</reference>
<dbReference type="EMBL" id="SNRW01004311">
    <property type="protein sequence ID" value="KAA6387592.1"/>
    <property type="molecule type" value="Genomic_DNA"/>
</dbReference>
<dbReference type="InterPro" id="IPR002048">
    <property type="entry name" value="EF_hand_dom"/>
</dbReference>
<evidence type="ECO:0000313" key="4">
    <source>
        <dbReference type="EMBL" id="KAA6387592.1"/>
    </source>
</evidence>
<dbReference type="CDD" id="cd00051">
    <property type="entry name" value="EFh"/>
    <property type="match status" value="1"/>
</dbReference>
<dbReference type="AlphaFoldDB" id="A0A5J4VYI4"/>
<feature type="domain" description="EF-hand" evidence="3">
    <location>
        <begin position="9"/>
        <end position="44"/>
    </location>
</feature>
<dbReference type="InterPro" id="IPR011992">
    <property type="entry name" value="EF-hand-dom_pair"/>
</dbReference>
<evidence type="ECO:0000313" key="6">
    <source>
        <dbReference type="Proteomes" id="UP000324800"/>
    </source>
</evidence>
<keyword evidence="2" id="KW-0106">Calcium</keyword>
<feature type="domain" description="EF-hand" evidence="3">
    <location>
        <begin position="45"/>
        <end position="80"/>
    </location>
</feature>
<comment type="caution">
    <text evidence="4">The sequence shown here is derived from an EMBL/GenBank/DDBJ whole genome shotgun (WGS) entry which is preliminary data.</text>
</comment>
<dbReference type="SMART" id="SM00054">
    <property type="entry name" value="EFh"/>
    <property type="match status" value="2"/>
</dbReference>
<organism evidence="4 6">
    <name type="scientific">Streblomastix strix</name>
    <dbReference type="NCBI Taxonomy" id="222440"/>
    <lineage>
        <taxon>Eukaryota</taxon>
        <taxon>Metamonada</taxon>
        <taxon>Preaxostyla</taxon>
        <taxon>Oxymonadida</taxon>
        <taxon>Streblomastigidae</taxon>
        <taxon>Streblomastix</taxon>
    </lineage>
</organism>
<evidence type="ECO:0000256" key="2">
    <source>
        <dbReference type="ARBA" id="ARBA00022837"/>
    </source>
</evidence>
<protein>
    <submittedName>
        <fullName evidence="4">Putative calcium binding protein</fullName>
    </submittedName>
</protein>
<dbReference type="Gene3D" id="1.10.238.10">
    <property type="entry name" value="EF-hand"/>
    <property type="match status" value="1"/>
</dbReference>
<evidence type="ECO:0000256" key="1">
    <source>
        <dbReference type="ARBA" id="ARBA00022737"/>
    </source>
</evidence>
<evidence type="ECO:0000259" key="3">
    <source>
        <dbReference type="PROSITE" id="PS50222"/>
    </source>
</evidence>
<keyword evidence="1" id="KW-0677">Repeat</keyword>
<dbReference type="OrthoDB" id="26525at2759"/>
<proteinExistence type="predicted"/>
<dbReference type="GO" id="GO:0043226">
    <property type="term" value="C:organelle"/>
    <property type="evidence" value="ECO:0007669"/>
    <property type="project" value="UniProtKB-ARBA"/>
</dbReference>
<dbReference type="PROSITE" id="PS00018">
    <property type="entry name" value="EF_HAND_1"/>
    <property type="match status" value="2"/>
</dbReference>
<evidence type="ECO:0000313" key="5">
    <source>
        <dbReference type="EMBL" id="KAA6391323.1"/>
    </source>
</evidence>
<dbReference type="Pfam" id="PF13499">
    <property type="entry name" value="EF-hand_7"/>
    <property type="match status" value="1"/>
</dbReference>
<dbReference type="InterPro" id="IPR050145">
    <property type="entry name" value="Centrin_CML-like"/>
</dbReference>
<dbReference type="FunFam" id="1.10.238.10:FF:000178">
    <property type="entry name" value="Calmodulin-2 A"/>
    <property type="match status" value="1"/>
</dbReference>
<accession>A0A5J4VYI4</accession>
<dbReference type="Proteomes" id="UP000324800">
    <property type="component" value="Unassembled WGS sequence"/>
</dbReference>
<dbReference type="InterPro" id="IPR018247">
    <property type="entry name" value="EF_Hand_1_Ca_BS"/>
</dbReference>
<sequence length="154" mass="17625">MSSQKRQELTDQELLELFNIVDLDHGGTIDREELIELLKKLGFEDDKEEIDAIVASVDSDGSGDIDPYEFINGFQKKLVYNPKKLKRAFQFFAKGSPKGLIRTDLLIRVLNEYQTGHKDANEKVESLVRVMVTGNQLPEMINYSEFIDTMVSEH</sequence>
<dbReference type="SUPFAM" id="SSF47473">
    <property type="entry name" value="EF-hand"/>
    <property type="match status" value="1"/>
</dbReference>